<reference evidence="2 3" key="1">
    <citation type="submission" date="2018-08" db="EMBL/GenBank/DDBJ databases">
        <title>Meiothermus roseus NBRC 110900 genome sequencing project.</title>
        <authorList>
            <person name="Da Costa M.S."/>
            <person name="Albuquerque L."/>
            <person name="Raposo P."/>
            <person name="Froufe H.J.C."/>
            <person name="Barroso C.S."/>
            <person name="Egas C."/>
        </authorList>
    </citation>
    <scope>NUCLEOTIDE SEQUENCE [LARGE SCALE GENOMIC DNA]</scope>
    <source>
        <strain evidence="2 3">NBRC 110900</strain>
    </source>
</reference>
<protein>
    <recommendedName>
        <fullName evidence="1">Dual OB-containing domain-containing protein</fullName>
    </recommendedName>
</protein>
<evidence type="ECO:0000313" key="2">
    <source>
        <dbReference type="EMBL" id="RIH85523.1"/>
    </source>
</evidence>
<proteinExistence type="predicted"/>
<keyword evidence="3" id="KW-1185">Reference proteome</keyword>
<evidence type="ECO:0000259" key="1">
    <source>
        <dbReference type="Pfam" id="PF22557"/>
    </source>
</evidence>
<name>A0A399EPQ6_9DEIN</name>
<accession>A0A399EPQ6</accession>
<dbReference type="OrthoDB" id="517225at2"/>
<evidence type="ECO:0000313" key="3">
    <source>
        <dbReference type="Proteomes" id="UP000265341"/>
    </source>
</evidence>
<organism evidence="2 3">
    <name type="scientific">Calidithermus roseus</name>
    <dbReference type="NCBI Taxonomy" id="1644118"/>
    <lineage>
        <taxon>Bacteria</taxon>
        <taxon>Thermotogati</taxon>
        <taxon>Deinococcota</taxon>
        <taxon>Deinococci</taxon>
        <taxon>Thermales</taxon>
        <taxon>Thermaceae</taxon>
        <taxon>Calidithermus</taxon>
    </lineage>
</organism>
<sequence>MPVVKRILCLANSRKMSGRCVAGREVLVSAPGPWIRPVSARPTEEVSEDERQYQDGSDPRVLDIIDVPLIRHQPHGCQKENWLLDPDYYWTKVGQVGWAELLRYVEDPETLWANTRSTYNGANDEILQADADALPNSLFLIHIPTLELRVFESGGAFGKPKRRVQASFEYRRIRYALWVTDPVIERDYKDRADGTYMLGECCLTVSLGELFQKQNGERCRYKLVAAVIQRESVGP</sequence>
<gene>
    <name evidence="2" type="ORF">Mrose_02197</name>
</gene>
<dbReference type="EMBL" id="QWLA01000041">
    <property type="protein sequence ID" value="RIH85523.1"/>
    <property type="molecule type" value="Genomic_DNA"/>
</dbReference>
<dbReference type="InterPro" id="IPR054335">
    <property type="entry name" value="DuOB_dom"/>
</dbReference>
<feature type="domain" description="Dual OB-containing" evidence="1">
    <location>
        <begin position="5"/>
        <end position="227"/>
    </location>
</feature>
<dbReference type="RefSeq" id="WP_147371625.1">
    <property type="nucleotide sequence ID" value="NZ_QWLA01000041.1"/>
</dbReference>
<dbReference type="AlphaFoldDB" id="A0A399EPQ6"/>
<comment type="caution">
    <text evidence="2">The sequence shown here is derived from an EMBL/GenBank/DDBJ whole genome shotgun (WGS) entry which is preliminary data.</text>
</comment>
<dbReference type="Pfam" id="PF22557">
    <property type="entry name" value="DuOB"/>
    <property type="match status" value="1"/>
</dbReference>
<dbReference type="Proteomes" id="UP000265341">
    <property type="component" value="Unassembled WGS sequence"/>
</dbReference>